<dbReference type="PROSITE" id="PS00463">
    <property type="entry name" value="ZN2_CY6_FUNGAL_1"/>
    <property type="match status" value="1"/>
</dbReference>
<evidence type="ECO:0000256" key="2">
    <source>
        <dbReference type="ARBA" id="ARBA00022723"/>
    </source>
</evidence>
<dbReference type="GO" id="GO:0006351">
    <property type="term" value="P:DNA-templated transcription"/>
    <property type="evidence" value="ECO:0007669"/>
    <property type="project" value="InterPro"/>
</dbReference>
<accession>A0A1Y2B043</accession>
<dbReference type="InterPro" id="IPR036864">
    <property type="entry name" value="Zn2-C6_fun-type_DNA-bd_sf"/>
</dbReference>
<evidence type="ECO:0000256" key="1">
    <source>
        <dbReference type="ARBA" id="ARBA00004123"/>
    </source>
</evidence>
<dbReference type="EMBL" id="MCFC01000033">
    <property type="protein sequence ID" value="ORY28199.1"/>
    <property type="molecule type" value="Genomic_DNA"/>
</dbReference>
<dbReference type="CDD" id="cd00067">
    <property type="entry name" value="GAL4"/>
    <property type="match status" value="1"/>
</dbReference>
<comment type="subcellular location">
    <subcellularLocation>
        <location evidence="1">Nucleus</location>
    </subcellularLocation>
</comment>
<dbReference type="Pfam" id="PF04082">
    <property type="entry name" value="Fungal_trans"/>
    <property type="match status" value="1"/>
</dbReference>
<dbReference type="Proteomes" id="UP000193986">
    <property type="component" value="Unassembled WGS sequence"/>
</dbReference>
<feature type="region of interest" description="Disordered" evidence="4">
    <location>
        <begin position="100"/>
        <end position="127"/>
    </location>
</feature>
<dbReference type="InParanoid" id="A0A1Y2B043"/>
<dbReference type="PROSITE" id="PS50048">
    <property type="entry name" value="ZN2_CY6_FUNGAL_2"/>
    <property type="match status" value="1"/>
</dbReference>
<evidence type="ECO:0000313" key="7">
    <source>
        <dbReference type="Proteomes" id="UP000193986"/>
    </source>
</evidence>
<dbReference type="InterPro" id="IPR050613">
    <property type="entry name" value="Sec_Metabolite_Reg"/>
</dbReference>
<dbReference type="InterPro" id="IPR001138">
    <property type="entry name" value="Zn2Cys6_DnaBD"/>
</dbReference>
<dbReference type="InterPro" id="IPR007219">
    <property type="entry name" value="XnlR_reg_dom"/>
</dbReference>
<reference evidence="6 7" key="1">
    <citation type="submission" date="2016-07" db="EMBL/GenBank/DDBJ databases">
        <title>Pervasive Adenine N6-methylation of Active Genes in Fungi.</title>
        <authorList>
            <consortium name="DOE Joint Genome Institute"/>
            <person name="Mondo S.J."/>
            <person name="Dannebaum R.O."/>
            <person name="Kuo R.C."/>
            <person name="Labutti K."/>
            <person name="Haridas S."/>
            <person name="Kuo A."/>
            <person name="Salamov A."/>
            <person name="Ahrendt S.R."/>
            <person name="Lipzen A."/>
            <person name="Sullivan W."/>
            <person name="Andreopoulos W.B."/>
            <person name="Clum A."/>
            <person name="Lindquist E."/>
            <person name="Daum C."/>
            <person name="Ramamoorthy G.K."/>
            <person name="Gryganskyi A."/>
            <person name="Culley D."/>
            <person name="Magnuson J.K."/>
            <person name="James T.Y."/>
            <person name="O'Malley M.A."/>
            <person name="Stajich J.E."/>
            <person name="Spatafora J.W."/>
            <person name="Visel A."/>
            <person name="Grigoriev I.V."/>
        </authorList>
    </citation>
    <scope>NUCLEOTIDE SEQUENCE [LARGE SCALE GENOMIC DNA]</scope>
    <source>
        <strain evidence="6 7">68-887.2</strain>
    </source>
</reference>
<dbReference type="GO" id="GO:0008270">
    <property type="term" value="F:zinc ion binding"/>
    <property type="evidence" value="ECO:0007669"/>
    <property type="project" value="InterPro"/>
</dbReference>
<dbReference type="AlphaFoldDB" id="A0A1Y2B043"/>
<protein>
    <recommendedName>
        <fullName evidence="5">Zn(2)-C6 fungal-type domain-containing protein</fullName>
    </recommendedName>
</protein>
<feature type="compositionally biased region" description="Low complexity" evidence="4">
    <location>
        <begin position="103"/>
        <end position="113"/>
    </location>
</feature>
<dbReference type="SMART" id="SM00066">
    <property type="entry name" value="GAL4"/>
    <property type="match status" value="1"/>
</dbReference>
<dbReference type="PANTHER" id="PTHR31001:SF56">
    <property type="entry name" value="ZN(2)-C6 FUNGAL-TYPE DOMAIN-CONTAINING PROTEIN"/>
    <property type="match status" value="1"/>
</dbReference>
<dbReference type="SUPFAM" id="SSF57701">
    <property type="entry name" value="Zn2/Cys6 DNA-binding domain"/>
    <property type="match status" value="1"/>
</dbReference>
<dbReference type="GO" id="GO:0005634">
    <property type="term" value="C:nucleus"/>
    <property type="evidence" value="ECO:0007669"/>
    <property type="project" value="UniProtKB-SubCell"/>
</dbReference>
<proteinExistence type="predicted"/>
<evidence type="ECO:0000256" key="3">
    <source>
        <dbReference type="ARBA" id="ARBA00023242"/>
    </source>
</evidence>
<dbReference type="PANTHER" id="PTHR31001">
    <property type="entry name" value="UNCHARACTERIZED TRANSCRIPTIONAL REGULATORY PROTEIN"/>
    <property type="match status" value="1"/>
</dbReference>
<keyword evidence="2" id="KW-0479">Metal-binding</keyword>
<evidence type="ECO:0000256" key="4">
    <source>
        <dbReference type="SAM" id="MobiDB-lite"/>
    </source>
</evidence>
<feature type="domain" description="Zn(2)-C6 fungal-type" evidence="5">
    <location>
        <begin position="14"/>
        <end position="43"/>
    </location>
</feature>
<dbReference type="CDD" id="cd12148">
    <property type="entry name" value="fungal_TF_MHR"/>
    <property type="match status" value="1"/>
</dbReference>
<comment type="caution">
    <text evidence="6">The sequence shown here is derived from an EMBL/GenBank/DDBJ whole genome shotgun (WGS) entry which is preliminary data.</text>
</comment>
<keyword evidence="3" id="KW-0539">Nucleus</keyword>
<dbReference type="SMART" id="SM00906">
    <property type="entry name" value="Fungal_trans"/>
    <property type="match status" value="1"/>
</dbReference>
<sequence length="657" mass="73873">MNGKETMRGKGVRPCAECRRLKRQCEQVFPCKHCAKRGLAGICPNGELANGSRRVKILASTEDLHDRIADLEEALKRVTSPDHPLLEKALYVNNVQVHHHENGGSSSISPPNSDAVDNPSSYGHLTLSDDPKVSRYYGAASSVYLSKRPNTTSLRSQDVDDLDFSEFLSPFPTRDAPLEVTEIMARHLPSAHTGRELAALYFQTCGWFMDIVQESSWDSAFFNHVYDDHGTPPDSQRLAVVLLVFALGALMDLSQPPHCELSKQLLFAARICLALDRSHSVMYIQCLVLYATFLMNGDRDTSGGDTVWPLLRLGMGVAEAMGLHRDGSAWGLALDEVNERRRIFWEIQGYDVLQSIGLGRGQCIADYAIDCAYPEPDLDHMFHIKTYELTRIWSRINDRQIRIRPSTYSEVTEIERALRNFQLDLPEYLSPGVAPSPMDLTNPSRQKMALQRNMILLFINEARLVLHRGWFVRVLKEYALEPLHSPQKQSYLDCLEASRRIVGLVRNMLALHGLLIHRRWHFFFHLFSSCVCLAAAAIRAPRSSLSRAILSELDAGVELFRITKREELNTIDKLWNHAFRAVNASSTSSSSSGETDTEDLDLLGARKTCRRSRHGADLTTVDDFAYPISDIRQVETANNLLDFDMDAFLAEIGAAAL</sequence>
<gene>
    <name evidence="6" type="ORF">BCR39DRAFT_535986</name>
</gene>
<dbReference type="GO" id="GO:0003677">
    <property type="term" value="F:DNA binding"/>
    <property type="evidence" value="ECO:0007669"/>
    <property type="project" value="InterPro"/>
</dbReference>
<dbReference type="OrthoDB" id="424974at2759"/>
<dbReference type="STRING" id="71784.A0A1Y2B043"/>
<dbReference type="GO" id="GO:0000981">
    <property type="term" value="F:DNA-binding transcription factor activity, RNA polymerase II-specific"/>
    <property type="evidence" value="ECO:0007669"/>
    <property type="project" value="InterPro"/>
</dbReference>
<name>A0A1Y2B043_9TREE</name>
<keyword evidence="7" id="KW-1185">Reference proteome</keyword>
<evidence type="ECO:0000259" key="5">
    <source>
        <dbReference type="PROSITE" id="PS50048"/>
    </source>
</evidence>
<evidence type="ECO:0000313" key="6">
    <source>
        <dbReference type="EMBL" id="ORY28199.1"/>
    </source>
</evidence>
<dbReference type="Gene3D" id="4.10.240.10">
    <property type="entry name" value="Zn(2)-C6 fungal-type DNA-binding domain"/>
    <property type="match status" value="1"/>
</dbReference>
<organism evidence="6 7">
    <name type="scientific">Naematelia encephala</name>
    <dbReference type="NCBI Taxonomy" id="71784"/>
    <lineage>
        <taxon>Eukaryota</taxon>
        <taxon>Fungi</taxon>
        <taxon>Dikarya</taxon>
        <taxon>Basidiomycota</taxon>
        <taxon>Agaricomycotina</taxon>
        <taxon>Tremellomycetes</taxon>
        <taxon>Tremellales</taxon>
        <taxon>Naemateliaceae</taxon>
        <taxon>Naematelia</taxon>
    </lineage>
</organism>